<dbReference type="GO" id="GO:0140825">
    <property type="term" value="F:lactoperoxidase activity"/>
    <property type="evidence" value="ECO:0007669"/>
    <property type="project" value="UniProtKB-EC"/>
</dbReference>
<evidence type="ECO:0000256" key="13">
    <source>
        <dbReference type="PIRSR" id="PIRSR600823-1"/>
    </source>
</evidence>
<feature type="disulfide bond" evidence="17">
    <location>
        <begin position="198"/>
        <end position="230"/>
    </location>
</feature>
<feature type="binding site" evidence="15">
    <location>
        <position position="85"/>
    </location>
    <ligand>
        <name>Ca(2+)</name>
        <dbReference type="ChEBI" id="CHEBI:29108"/>
        <label>1</label>
    </ligand>
</feature>
<evidence type="ECO:0000256" key="16">
    <source>
        <dbReference type="PIRSR" id="PIRSR600823-4"/>
    </source>
</evidence>
<comment type="caution">
    <text evidence="20">The sequence shown here is derived from an EMBL/GenBank/DDBJ whole genome shotgun (WGS) entry which is preliminary data.</text>
</comment>
<protein>
    <recommendedName>
        <fullName evidence="4 18">Peroxidase</fullName>
        <ecNumber evidence="4 18">1.11.1.7</ecNumber>
    </recommendedName>
</protein>
<dbReference type="PROSITE" id="PS00435">
    <property type="entry name" value="PEROXIDASE_1"/>
    <property type="match status" value="1"/>
</dbReference>
<keyword evidence="18" id="KW-0732">Signal</keyword>
<comment type="similarity">
    <text evidence="18">Belongs to the peroxidase family. Classical plant (class III) peroxidase subfamily.</text>
</comment>
<feature type="disulfide bond" evidence="17">
    <location>
        <begin position="32"/>
        <end position="112"/>
    </location>
</feature>
<dbReference type="PROSITE" id="PS00436">
    <property type="entry name" value="PEROXIDASE_2"/>
    <property type="match status" value="1"/>
</dbReference>
<dbReference type="InterPro" id="IPR033905">
    <property type="entry name" value="Secretory_peroxidase"/>
</dbReference>
<dbReference type="InterPro" id="IPR019793">
    <property type="entry name" value="Peroxidases_heam-ligand_BS"/>
</dbReference>
<feature type="domain" description="Plant heme peroxidase family profile" evidence="19">
    <location>
        <begin position="22"/>
        <end position="324"/>
    </location>
</feature>
<feature type="disulfide bond" evidence="17">
    <location>
        <begin position="118"/>
        <end position="320"/>
    </location>
</feature>
<evidence type="ECO:0000256" key="5">
    <source>
        <dbReference type="ARBA" id="ARBA00022559"/>
    </source>
</evidence>
<feature type="disulfide bond" evidence="17">
    <location>
        <begin position="65"/>
        <end position="70"/>
    </location>
</feature>
<dbReference type="PRINTS" id="PR00461">
    <property type="entry name" value="PLPEROXIDASE"/>
</dbReference>
<evidence type="ECO:0000256" key="6">
    <source>
        <dbReference type="ARBA" id="ARBA00022617"/>
    </source>
</evidence>
<evidence type="ECO:0000256" key="18">
    <source>
        <dbReference type="RuleBase" id="RU362060"/>
    </source>
</evidence>
<dbReference type="InterPro" id="IPR010255">
    <property type="entry name" value="Haem_peroxidase_sf"/>
</dbReference>
<sequence>MEHKLLLVFFCLLFLSPLVSPQLDYKYYDATCPNLTRIVRYGVWMAIANDTRMAASLLRLHFHDCIVDGCDGSLLLDDTSTFKGEKNLLGNKDSVRGYEVIDKIKFDVEKACPSTVSCTDIVTLASREAIYLSGGPYWALPLGRKDGTTASDQNGILAQLPSPFEAFENIISKFTSKGLTLKDLVVLSGGHTIGFAQCSAFKHRLFNFDGSGNPDPSLDSSLLTSLKSVCPNQADSDTTLVAFDPASSRKFDNSFYKTLLNNGGLLQSDQALMGDNTTASMVMDYIKYPYWFSRDFGASMVKMSNLGVLIEQKGEIRKNCRAVNHY</sequence>
<evidence type="ECO:0000256" key="17">
    <source>
        <dbReference type="PIRSR" id="PIRSR600823-5"/>
    </source>
</evidence>
<evidence type="ECO:0000256" key="12">
    <source>
        <dbReference type="ARBA" id="ARBA00023180"/>
    </source>
</evidence>
<keyword evidence="12" id="KW-0325">Glycoprotein</keyword>
<dbReference type="GO" id="GO:0020037">
    <property type="term" value="F:heme binding"/>
    <property type="evidence" value="ECO:0007669"/>
    <property type="project" value="UniProtKB-UniRule"/>
</dbReference>
<keyword evidence="6 18" id="KW-0349">Heme</keyword>
<comment type="function">
    <text evidence="2">Removal of H(2)O(2), oxidation of toxic reductants, biosynthesis and degradation of lignin, suberization, auxin catabolism, response to environmental stresses such as wounding, pathogen attack and oxidative stress. These functions might be dependent on each isozyme/isoform in each plant tissue.</text>
</comment>
<evidence type="ECO:0000256" key="11">
    <source>
        <dbReference type="ARBA" id="ARBA00023157"/>
    </source>
</evidence>
<keyword evidence="21" id="KW-1185">Reference proteome</keyword>
<feature type="binding site" evidence="15">
    <location>
        <position position="64"/>
    </location>
    <ligand>
        <name>Ca(2+)</name>
        <dbReference type="ChEBI" id="CHEBI:29108"/>
        <label>1</label>
    </ligand>
</feature>
<organism evidence="20 21">
    <name type="scientific">Ficus carica</name>
    <name type="common">Common fig</name>
    <dbReference type="NCBI Taxonomy" id="3494"/>
    <lineage>
        <taxon>Eukaryota</taxon>
        <taxon>Viridiplantae</taxon>
        <taxon>Streptophyta</taxon>
        <taxon>Embryophyta</taxon>
        <taxon>Tracheophyta</taxon>
        <taxon>Spermatophyta</taxon>
        <taxon>Magnoliopsida</taxon>
        <taxon>eudicotyledons</taxon>
        <taxon>Gunneridae</taxon>
        <taxon>Pentapetalae</taxon>
        <taxon>rosids</taxon>
        <taxon>fabids</taxon>
        <taxon>Rosales</taxon>
        <taxon>Moraceae</taxon>
        <taxon>Ficeae</taxon>
        <taxon>Ficus</taxon>
    </lineage>
</organism>
<evidence type="ECO:0000256" key="1">
    <source>
        <dbReference type="ARBA" id="ARBA00000189"/>
    </source>
</evidence>
<feature type="binding site" description="axial binding residue" evidence="15">
    <location>
        <position position="191"/>
    </location>
    <ligand>
        <name>heme b</name>
        <dbReference type="ChEBI" id="CHEBI:60344"/>
    </ligand>
    <ligandPart>
        <name>Fe</name>
        <dbReference type="ChEBI" id="CHEBI:18248"/>
    </ligandPart>
</feature>
<evidence type="ECO:0000259" key="19">
    <source>
        <dbReference type="PROSITE" id="PS50873"/>
    </source>
</evidence>
<feature type="binding site" evidence="15">
    <location>
        <position position="69"/>
    </location>
    <ligand>
        <name>Ca(2+)</name>
        <dbReference type="ChEBI" id="CHEBI:29108"/>
        <label>1</label>
    </ligand>
</feature>
<keyword evidence="10 15" id="KW-0408">Iron</keyword>
<dbReference type="EMBL" id="BTGU01000002">
    <property type="protein sequence ID" value="GMN29964.1"/>
    <property type="molecule type" value="Genomic_DNA"/>
</dbReference>
<comment type="cofactor">
    <cofactor evidence="15 18">
        <name>heme b</name>
        <dbReference type="ChEBI" id="CHEBI:60344"/>
    </cofactor>
    <text evidence="15 18">Binds 1 heme b (iron(II)-protoporphyrin IX) group per subunit.</text>
</comment>
<dbReference type="InterPro" id="IPR019794">
    <property type="entry name" value="Peroxidases_AS"/>
</dbReference>
<evidence type="ECO:0000256" key="4">
    <source>
        <dbReference type="ARBA" id="ARBA00012313"/>
    </source>
</evidence>
<feature type="site" description="Transition state stabilizer" evidence="16">
    <location>
        <position position="59"/>
    </location>
</feature>
<evidence type="ECO:0000256" key="2">
    <source>
        <dbReference type="ARBA" id="ARBA00002322"/>
    </source>
</evidence>
<comment type="similarity">
    <text evidence="3">Belongs to the peroxidase family. Ascorbate peroxidase subfamily.</text>
</comment>
<keyword evidence="9 18" id="KW-0560">Oxidoreductase</keyword>
<comment type="cofactor">
    <cofactor evidence="15 18">
        <name>Ca(2+)</name>
        <dbReference type="ChEBI" id="CHEBI:29108"/>
    </cofactor>
    <text evidence="15 18">Binds 2 calcium ions per subunit.</text>
</comment>
<dbReference type="AlphaFoldDB" id="A0AA88D889"/>
<dbReference type="PANTHER" id="PTHR31388:SF180">
    <property type="entry name" value="PEROXIDASE"/>
    <property type="match status" value="1"/>
</dbReference>
<dbReference type="Gene3D" id="1.10.420.10">
    <property type="entry name" value="Peroxidase, domain 2"/>
    <property type="match status" value="1"/>
</dbReference>
<feature type="binding site" evidence="15">
    <location>
        <position position="192"/>
    </location>
    <ligand>
        <name>Ca(2+)</name>
        <dbReference type="ChEBI" id="CHEBI:29108"/>
        <label>2</label>
    </ligand>
</feature>
<feature type="active site" description="Proton acceptor" evidence="13">
    <location>
        <position position="63"/>
    </location>
</feature>
<feature type="binding site" evidence="15">
    <location>
        <position position="67"/>
    </location>
    <ligand>
        <name>Ca(2+)</name>
        <dbReference type="ChEBI" id="CHEBI:29108"/>
        <label>1</label>
    </ligand>
</feature>
<dbReference type="Proteomes" id="UP001187192">
    <property type="component" value="Unassembled WGS sequence"/>
</dbReference>
<dbReference type="EC" id="1.11.1.7" evidence="4 18"/>
<dbReference type="PANTHER" id="PTHR31388">
    <property type="entry name" value="PEROXIDASE 72-RELATED"/>
    <property type="match status" value="1"/>
</dbReference>
<feature type="chain" id="PRO_5041518426" description="Peroxidase" evidence="18">
    <location>
        <begin position="22"/>
        <end position="326"/>
    </location>
</feature>
<dbReference type="GO" id="GO:0042744">
    <property type="term" value="P:hydrogen peroxide catabolic process"/>
    <property type="evidence" value="ECO:0007669"/>
    <property type="project" value="UniProtKB-KW"/>
</dbReference>
<evidence type="ECO:0000256" key="3">
    <source>
        <dbReference type="ARBA" id="ARBA00006873"/>
    </source>
</evidence>
<feature type="binding site" evidence="14">
    <location>
        <position position="161"/>
    </location>
    <ligand>
        <name>substrate</name>
    </ligand>
</feature>
<dbReference type="FunFam" id="1.10.420.10:FF:000001">
    <property type="entry name" value="Peroxidase"/>
    <property type="match status" value="1"/>
</dbReference>
<evidence type="ECO:0000256" key="8">
    <source>
        <dbReference type="ARBA" id="ARBA00022837"/>
    </source>
</evidence>
<dbReference type="GO" id="GO:0046872">
    <property type="term" value="F:metal ion binding"/>
    <property type="evidence" value="ECO:0007669"/>
    <property type="project" value="UniProtKB-UniRule"/>
</dbReference>
<keyword evidence="8 15" id="KW-0106">Calcium</keyword>
<dbReference type="PRINTS" id="PR00458">
    <property type="entry name" value="PEROXIDASE"/>
</dbReference>
<evidence type="ECO:0000313" key="21">
    <source>
        <dbReference type="Proteomes" id="UP001187192"/>
    </source>
</evidence>
<accession>A0AA88D889</accession>
<keyword evidence="5 18" id="KW-0575">Peroxidase</keyword>
<keyword evidence="18" id="KW-0964">Secreted</keyword>
<dbReference type="Gene3D" id="1.10.520.10">
    <property type="match status" value="1"/>
</dbReference>
<comment type="subcellular location">
    <subcellularLocation>
        <location evidence="18">Secreted</location>
    </subcellularLocation>
</comment>
<keyword evidence="7 15" id="KW-0479">Metal-binding</keyword>
<keyword evidence="18" id="KW-0376">Hydrogen peroxide</keyword>
<name>A0AA88D889_FICCA</name>
<evidence type="ECO:0000256" key="9">
    <source>
        <dbReference type="ARBA" id="ARBA00023002"/>
    </source>
</evidence>
<dbReference type="Pfam" id="PF00141">
    <property type="entry name" value="peroxidase"/>
    <property type="match status" value="1"/>
</dbReference>
<evidence type="ECO:0000256" key="14">
    <source>
        <dbReference type="PIRSR" id="PIRSR600823-2"/>
    </source>
</evidence>
<evidence type="ECO:0000256" key="15">
    <source>
        <dbReference type="PIRSR" id="PIRSR600823-3"/>
    </source>
</evidence>
<feature type="binding site" evidence="15">
    <location>
        <position position="71"/>
    </location>
    <ligand>
        <name>Ca(2+)</name>
        <dbReference type="ChEBI" id="CHEBI:29108"/>
        <label>1</label>
    </ligand>
</feature>
<dbReference type="InterPro" id="IPR002016">
    <property type="entry name" value="Haem_peroxidase"/>
</dbReference>
<dbReference type="GO" id="GO:0005576">
    <property type="term" value="C:extracellular region"/>
    <property type="evidence" value="ECO:0007669"/>
    <property type="project" value="UniProtKB-SubCell"/>
</dbReference>
<evidence type="ECO:0000256" key="7">
    <source>
        <dbReference type="ARBA" id="ARBA00022723"/>
    </source>
</evidence>
<feature type="signal peptide" evidence="18">
    <location>
        <begin position="1"/>
        <end position="21"/>
    </location>
</feature>
<dbReference type="SUPFAM" id="SSF48113">
    <property type="entry name" value="Heme-dependent peroxidases"/>
    <property type="match status" value="1"/>
</dbReference>
<dbReference type="GO" id="GO:0006979">
    <property type="term" value="P:response to oxidative stress"/>
    <property type="evidence" value="ECO:0007669"/>
    <property type="project" value="UniProtKB-UniRule"/>
</dbReference>
<dbReference type="PROSITE" id="PS50873">
    <property type="entry name" value="PEROXIDASE_4"/>
    <property type="match status" value="1"/>
</dbReference>
<dbReference type="InterPro" id="IPR000823">
    <property type="entry name" value="Peroxidase_pln"/>
</dbReference>
<feature type="binding site" evidence="15">
    <location>
        <position position="252"/>
    </location>
    <ligand>
        <name>Ca(2+)</name>
        <dbReference type="ChEBI" id="CHEBI:29108"/>
        <label>2</label>
    </ligand>
</feature>
<feature type="binding site" evidence="15">
    <location>
        <position position="73"/>
    </location>
    <ligand>
        <name>Ca(2+)</name>
        <dbReference type="ChEBI" id="CHEBI:29108"/>
        <label>1</label>
    </ligand>
</feature>
<feature type="binding site" evidence="15">
    <location>
        <position position="244"/>
    </location>
    <ligand>
        <name>Ca(2+)</name>
        <dbReference type="ChEBI" id="CHEBI:29108"/>
        <label>2</label>
    </ligand>
</feature>
<proteinExistence type="inferred from homology"/>
<evidence type="ECO:0000256" key="10">
    <source>
        <dbReference type="ARBA" id="ARBA00023004"/>
    </source>
</evidence>
<dbReference type="CDD" id="cd00693">
    <property type="entry name" value="secretory_peroxidase"/>
    <property type="match status" value="1"/>
</dbReference>
<comment type="catalytic activity">
    <reaction evidence="1 18">
        <text>2 a phenolic donor + H2O2 = 2 a phenolic radical donor + 2 H2O</text>
        <dbReference type="Rhea" id="RHEA:56136"/>
        <dbReference type="ChEBI" id="CHEBI:15377"/>
        <dbReference type="ChEBI" id="CHEBI:16240"/>
        <dbReference type="ChEBI" id="CHEBI:139520"/>
        <dbReference type="ChEBI" id="CHEBI:139521"/>
        <dbReference type="EC" id="1.11.1.7"/>
    </reaction>
</comment>
<reference evidence="20" key="1">
    <citation type="submission" date="2023-07" db="EMBL/GenBank/DDBJ databases">
        <title>draft genome sequence of fig (Ficus carica).</title>
        <authorList>
            <person name="Takahashi T."/>
            <person name="Nishimura K."/>
        </authorList>
    </citation>
    <scope>NUCLEOTIDE SEQUENCE</scope>
</reference>
<dbReference type="FunFam" id="1.10.520.10:FF:000009">
    <property type="entry name" value="Peroxidase"/>
    <property type="match status" value="1"/>
</dbReference>
<keyword evidence="11 17" id="KW-1015">Disulfide bond</keyword>
<evidence type="ECO:0000313" key="20">
    <source>
        <dbReference type="EMBL" id="GMN29964.1"/>
    </source>
</evidence>
<gene>
    <name evidence="20" type="ORF">TIFTF001_002633</name>
</gene>